<feature type="region of interest" description="Disordered" evidence="8">
    <location>
        <begin position="141"/>
        <end position="190"/>
    </location>
</feature>
<evidence type="ECO:0000256" key="1">
    <source>
        <dbReference type="ARBA" id="ARBA00011900"/>
    </source>
</evidence>
<feature type="region of interest" description="Disordered" evidence="8">
    <location>
        <begin position="598"/>
        <end position="621"/>
    </location>
</feature>
<dbReference type="InterPro" id="IPR002052">
    <property type="entry name" value="DNA_methylase_N6_adenine_CS"/>
</dbReference>
<keyword evidence="4" id="KW-0949">S-adenosyl-L-methionine</keyword>
<dbReference type="EMBL" id="REGA01000021">
    <property type="protein sequence ID" value="RQG91067.1"/>
    <property type="molecule type" value="Genomic_DNA"/>
</dbReference>
<evidence type="ECO:0000313" key="11">
    <source>
        <dbReference type="EMBL" id="RQG91067.1"/>
    </source>
</evidence>
<keyword evidence="11" id="KW-0378">Hydrolase</keyword>
<keyword evidence="2" id="KW-0489">Methyltransferase</keyword>
<evidence type="ECO:0000259" key="9">
    <source>
        <dbReference type="Pfam" id="PF07669"/>
    </source>
</evidence>
<keyword evidence="11" id="KW-0255">Endonuclease</keyword>
<keyword evidence="6" id="KW-0238">DNA-binding</keyword>
<keyword evidence="11" id="KW-0540">Nuclease</keyword>
<feature type="compositionally biased region" description="Basic and acidic residues" evidence="8">
    <location>
        <begin position="169"/>
        <end position="190"/>
    </location>
</feature>
<dbReference type="OrthoDB" id="45790at2157"/>
<dbReference type="Gene3D" id="3.40.50.150">
    <property type="entry name" value="Vaccinia Virus protein VP39"/>
    <property type="match status" value="2"/>
</dbReference>
<dbReference type="RefSeq" id="WP_124197192.1">
    <property type="nucleotide sequence ID" value="NZ_REGA01000021.1"/>
</dbReference>
<evidence type="ECO:0000256" key="2">
    <source>
        <dbReference type="ARBA" id="ARBA00022603"/>
    </source>
</evidence>
<dbReference type="Pfam" id="PF07669">
    <property type="entry name" value="Eco57I"/>
    <property type="match status" value="1"/>
</dbReference>
<dbReference type="GO" id="GO:0032259">
    <property type="term" value="P:methylation"/>
    <property type="evidence" value="ECO:0007669"/>
    <property type="project" value="UniProtKB-KW"/>
</dbReference>
<feature type="compositionally biased region" description="Acidic residues" evidence="8">
    <location>
        <begin position="315"/>
        <end position="334"/>
    </location>
</feature>
<dbReference type="InterPro" id="IPR050953">
    <property type="entry name" value="N4_N6_ade-DNA_methylase"/>
</dbReference>
<protein>
    <recommendedName>
        <fullName evidence="1">site-specific DNA-methyltransferase (adenine-specific)</fullName>
        <ecNumber evidence="1">2.1.1.72</ecNumber>
    </recommendedName>
</protein>
<evidence type="ECO:0000256" key="6">
    <source>
        <dbReference type="ARBA" id="ARBA00023125"/>
    </source>
</evidence>
<evidence type="ECO:0000256" key="5">
    <source>
        <dbReference type="ARBA" id="ARBA00022747"/>
    </source>
</evidence>
<feature type="compositionally biased region" description="Gly residues" evidence="8">
    <location>
        <begin position="152"/>
        <end position="168"/>
    </location>
</feature>
<dbReference type="GO" id="GO:0004519">
    <property type="term" value="F:endonuclease activity"/>
    <property type="evidence" value="ECO:0007669"/>
    <property type="project" value="UniProtKB-KW"/>
</dbReference>
<dbReference type="PANTHER" id="PTHR33841:SF1">
    <property type="entry name" value="DNA METHYLTRANSFERASE A"/>
    <property type="match status" value="1"/>
</dbReference>
<dbReference type="PANTHER" id="PTHR33841">
    <property type="entry name" value="DNA METHYLTRANSFERASE YEEA-RELATED"/>
    <property type="match status" value="1"/>
</dbReference>
<dbReference type="GO" id="GO:0009007">
    <property type="term" value="F:site-specific DNA-methyltransferase (adenine-specific) activity"/>
    <property type="evidence" value="ECO:0007669"/>
    <property type="project" value="UniProtKB-EC"/>
</dbReference>
<evidence type="ECO:0000259" key="10">
    <source>
        <dbReference type="Pfam" id="PF12950"/>
    </source>
</evidence>
<proteinExistence type="predicted"/>
<accession>A0A3N6LRM4</accession>
<dbReference type="PROSITE" id="PS00092">
    <property type="entry name" value="N6_MTASE"/>
    <property type="match status" value="1"/>
</dbReference>
<dbReference type="GO" id="GO:0009307">
    <property type="term" value="P:DNA restriction-modification system"/>
    <property type="evidence" value="ECO:0007669"/>
    <property type="project" value="UniProtKB-KW"/>
</dbReference>
<dbReference type="InterPro" id="IPR011639">
    <property type="entry name" value="MethylTrfase_TaqI-like_dom"/>
</dbReference>
<gene>
    <name evidence="11" type="ORF">EA473_19190</name>
</gene>
<dbReference type="PRINTS" id="PR00507">
    <property type="entry name" value="N12N6MTFRASE"/>
</dbReference>
<dbReference type="EC" id="2.1.1.72" evidence="1"/>
<keyword evidence="3" id="KW-0808">Transferase</keyword>
<dbReference type="Pfam" id="PF12950">
    <property type="entry name" value="TaqI_C"/>
    <property type="match status" value="1"/>
</dbReference>
<dbReference type="SUPFAM" id="SSF53335">
    <property type="entry name" value="S-adenosyl-L-methionine-dependent methyltransferases"/>
    <property type="match status" value="1"/>
</dbReference>
<evidence type="ECO:0000313" key="12">
    <source>
        <dbReference type="Proteomes" id="UP000282323"/>
    </source>
</evidence>
<evidence type="ECO:0000256" key="8">
    <source>
        <dbReference type="SAM" id="MobiDB-lite"/>
    </source>
</evidence>
<dbReference type="InterPro" id="IPR025931">
    <property type="entry name" value="TaqI_C"/>
</dbReference>
<reference evidence="11 12" key="1">
    <citation type="submission" date="2018-10" db="EMBL/GenBank/DDBJ databases">
        <title>Natrarchaeobius chitinivorans gen. nov., sp. nov., and Natrarchaeobius haloalkaliphilus sp. nov., alkaliphilic, chitin-utilizing haloarchaea from hypersaline alkaline lakes.</title>
        <authorList>
            <person name="Sorokin D.Y."/>
            <person name="Elcheninov A.G."/>
            <person name="Kostrikina N.A."/>
            <person name="Bale N.J."/>
            <person name="Sinninghe Damste J.S."/>
            <person name="Khijniak T.V."/>
            <person name="Kublanov I.V."/>
            <person name="Toshchakov S.V."/>
        </authorList>
    </citation>
    <scope>NUCLEOTIDE SEQUENCE [LARGE SCALE GENOMIC DNA]</scope>
    <source>
        <strain evidence="11 12">AArcht4T</strain>
    </source>
</reference>
<name>A0A3N6LRM4_NATCH</name>
<evidence type="ECO:0000256" key="7">
    <source>
        <dbReference type="ARBA" id="ARBA00047942"/>
    </source>
</evidence>
<dbReference type="GO" id="GO:0003677">
    <property type="term" value="F:DNA binding"/>
    <property type="evidence" value="ECO:0007669"/>
    <property type="project" value="UniProtKB-KW"/>
</dbReference>
<evidence type="ECO:0000256" key="4">
    <source>
        <dbReference type="ARBA" id="ARBA00022691"/>
    </source>
</evidence>
<keyword evidence="12" id="KW-1185">Reference proteome</keyword>
<feature type="region of interest" description="Disordered" evidence="8">
    <location>
        <begin position="307"/>
        <end position="334"/>
    </location>
</feature>
<dbReference type="InterPro" id="IPR029063">
    <property type="entry name" value="SAM-dependent_MTases_sf"/>
</dbReference>
<comment type="catalytic activity">
    <reaction evidence="7">
        <text>a 2'-deoxyadenosine in DNA + S-adenosyl-L-methionine = an N(6)-methyl-2'-deoxyadenosine in DNA + S-adenosyl-L-homocysteine + H(+)</text>
        <dbReference type="Rhea" id="RHEA:15197"/>
        <dbReference type="Rhea" id="RHEA-COMP:12418"/>
        <dbReference type="Rhea" id="RHEA-COMP:12419"/>
        <dbReference type="ChEBI" id="CHEBI:15378"/>
        <dbReference type="ChEBI" id="CHEBI:57856"/>
        <dbReference type="ChEBI" id="CHEBI:59789"/>
        <dbReference type="ChEBI" id="CHEBI:90615"/>
        <dbReference type="ChEBI" id="CHEBI:90616"/>
        <dbReference type="EC" id="2.1.1.72"/>
    </reaction>
</comment>
<keyword evidence="5" id="KW-0680">Restriction system</keyword>
<organism evidence="11 12">
    <name type="scientific">Natrarchaeobius chitinivorans</name>
    <dbReference type="NCBI Taxonomy" id="1679083"/>
    <lineage>
        <taxon>Archaea</taxon>
        <taxon>Methanobacteriati</taxon>
        <taxon>Methanobacteriota</taxon>
        <taxon>Stenosarchaea group</taxon>
        <taxon>Halobacteria</taxon>
        <taxon>Halobacteriales</taxon>
        <taxon>Natrialbaceae</taxon>
        <taxon>Natrarchaeobius</taxon>
    </lineage>
</organism>
<feature type="domain" description="Type II methyltransferase M.TaqI-like" evidence="9">
    <location>
        <begin position="569"/>
        <end position="859"/>
    </location>
</feature>
<evidence type="ECO:0000256" key="3">
    <source>
        <dbReference type="ARBA" id="ARBA00022679"/>
    </source>
</evidence>
<dbReference type="Proteomes" id="UP000282323">
    <property type="component" value="Unassembled WGS sequence"/>
</dbReference>
<comment type="caution">
    <text evidence="11">The sequence shown here is derived from an EMBL/GenBank/DDBJ whole genome shotgun (WGS) entry which is preliminary data.</text>
</comment>
<sequence length="1319" mass="144469">MYTPTSRDGIHASFSEYFLEDRLQETTAWAEIDEDELRTAHDEVAAVWGRERPAAPGYDRAELEESLVEPILRALDVPFVRVGRETPSDRPRRRPQYALGGRWEVAAESAVTAPEPADESDEPFGNAVAVADVRRWGRPLESLDFGRDGKGDTAGGRGGKGDTAGGRGGKGDTADDGDDRNRRFEDDHDRRFEHPGHRMRVFLEETAARWGVLTDGKRWRLYGEDDRLGAYSEVDLEEVLEADDPAAFARFYFLFGGGAFREDASGECRLDIVSRERGAVSRELAVDLRDDLCGAIVERARSRLERQNDGNGGDYDFEEDCGDEGGTDDGSFENETLEDVRDDAVRDVVRGLLSRILDRDDAVCDEWDRPLGSRGDGTVDSVRDGAVDCVSTSDRLDRDRLEVHHVREIYEELLGYDLAVAEEERTLAAGEYVGTAGTVSGTGDGARIDAGEVYLTADSGERKANGSYYTPEHVVEYVVEHTLTPLLEEIRDGLDRSAPTFADEFAEEVLDCRILDPAMGTGRFLESVAAFLVGEIVRTREHHAARHGLEAVDPTRDVDWARRRVTARCLYGVDLDPVAVGLARTSLWVQAAGTERTQAVGTERSQTTRTERTGPELEAESESIEDLSGSLEENLVVGNGVVGSDLEAVDELPTARADGAVEPDGEGIGRRDSNAATLQARLEAIANVETAREFDDATDDRCERIPDGSVKRLVDVVADDDAWGRLTETSWFETAQRRADANRYVHWPLEFPGAFGGVAAFPSEGFDAVVGNPPWVATAGRTGISASIDDGLRSYLAGTFEATDGQFDLYVAFYERAVRLSRDGRVGFVVPDSILTREQNEPIREFLLEHAPPSRIVRVGTAFDGVEAGAVVLISDGRTDEVACADATDGGELTDLSYVGVPVDVFRRQPATRFLLYLDETTRAILDRVDDHPPLSTVADVARGEEVSKRAAFLQDDPGAETRPIAPGSAIVRYGVDESELRHVDPDALEKSDDRYRSPKLLFRQTSDSFVGAFDPDGLASIKSAYSIHCRSDVTPESDPVDAYKHVLGVLNAPLANFYLHYRYAAYRSVFPQINQSTFEAFPLAMADGPDPDLVDAVDERLRLTAERSGISPSVGDHLGEYRDGQRLGELPSCRPAAGVEETPLTATTGERSGLRIDSVDVDGDGDGDGDEAIVVISVRLRYKPDDGRGDTDRWGYVTTEPVRALRFDGVDDDTAGLLETFVPYAVAESGGFAGFRANATQTISPLERLRSLTLPRRADVDAGLDTLLDERERAAELDERIAAADRRIHDRVCSRYGLSGAERDVVYREFGEENGGSG</sequence>
<feature type="domain" description="TaqI-like C-terminal specificity" evidence="10">
    <location>
        <begin position="991"/>
        <end position="1084"/>
    </location>
</feature>